<proteinExistence type="predicted"/>
<dbReference type="AlphaFoldDB" id="A0A3A8K9R7"/>
<evidence type="ECO:0000313" key="2">
    <source>
        <dbReference type="EMBL" id="RKH04958.1"/>
    </source>
</evidence>
<organism evidence="2 3">
    <name type="scientific">Corallococcus carmarthensis</name>
    <dbReference type="NCBI Taxonomy" id="2316728"/>
    <lineage>
        <taxon>Bacteria</taxon>
        <taxon>Pseudomonadati</taxon>
        <taxon>Myxococcota</taxon>
        <taxon>Myxococcia</taxon>
        <taxon>Myxococcales</taxon>
        <taxon>Cystobacterineae</taxon>
        <taxon>Myxococcaceae</taxon>
        <taxon>Corallococcus</taxon>
    </lineage>
</organism>
<comment type="caution">
    <text evidence="2">The sequence shown here is derived from an EMBL/GenBank/DDBJ whole genome shotgun (WGS) entry which is preliminary data.</text>
</comment>
<feature type="signal peptide" evidence="1">
    <location>
        <begin position="1"/>
        <end position="26"/>
    </location>
</feature>
<reference evidence="3" key="1">
    <citation type="submission" date="2018-09" db="EMBL/GenBank/DDBJ databases">
        <authorList>
            <person name="Livingstone P.G."/>
            <person name="Whitworth D.E."/>
        </authorList>
    </citation>
    <scope>NUCLEOTIDE SEQUENCE [LARGE SCALE GENOMIC DNA]</scope>
    <source>
        <strain evidence="3">CA043D</strain>
    </source>
</reference>
<sequence>MAPRLLLPTLLTMTSLLLTLPTPASAAADTEARKKLVACINKDITAANAEWKLSAGDLKKFTDIIDRELMKEPLAKKTPEEQTKAVTNIRNASHQEMPHLEASTIDKMITTLRVKSAHCSTLAK</sequence>
<dbReference type="RefSeq" id="WP_120602174.1">
    <property type="nucleotide sequence ID" value="NZ_JABFJX010000120.1"/>
</dbReference>
<dbReference type="OrthoDB" id="5521925at2"/>
<keyword evidence="1" id="KW-0732">Signal</keyword>
<dbReference type="Proteomes" id="UP000268313">
    <property type="component" value="Unassembled WGS sequence"/>
</dbReference>
<feature type="chain" id="PRO_5017257593" evidence="1">
    <location>
        <begin position="27"/>
        <end position="124"/>
    </location>
</feature>
<name>A0A3A8K9R7_9BACT</name>
<accession>A0A3A8K9R7</accession>
<keyword evidence="3" id="KW-1185">Reference proteome</keyword>
<evidence type="ECO:0000256" key="1">
    <source>
        <dbReference type="SAM" id="SignalP"/>
    </source>
</evidence>
<protein>
    <submittedName>
        <fullName evidence="2">Uncharacterized protein</fullName>
    </submittedName>
</protein>
<dbReference type="EMBL" id="RAWE01000023">
    <property type="protein sequence ID" value="RKH04958.1"/>
    <property type="molecule type" value="Genomic_DNA"/>
</dbReference>
<evidence type="ECO:0000313" key="3">
    <source>
        <dbReference type="Proteomes" id="UP000268313"/>
    </source>
</evidence>
<gene>
    <name evidence="2" type="ORF">D7X32_09395</name>
</gene>